<gene>
    <name evidence="2" type="ORF">ACFFGT_08415</name>
</gene>
<evidence type="ECO:0000256" key="1">
    <source>
        <dbReference type="SAM" id="Phobius"/>
    </source>
</evidence>
<evidence type="ECO:0000313" key="2">
    <source>
        <dbReference type="EMBL" id="MFC0514219.1"/>
    </source>
</evidence>
<feature type="transmembrane region" description="Helical" evidence="1">
    <location>
        <begin position="6"/>
        <end position="24"/>
    </location>
</feature>
<dbReference type="RefSeq" id="WP_377022072.1">
    <property type="nucleotide sequence ID" value="NZ_JBHLTS010000020.1"/>
</dbReference>
<keyword evidence="1" id="KW-1133">Transmembrane helix</keyword>
<organism evidence="2 3">
    <name type="scientific">Mucilaginibacter angelicae</name>
    <dbReference type="NCBI Taxonomy" id="869718"/>
    <lineage>
        <taxon>Bacteria</taxon>
        <taxon>Pseudomonadati</taxon>
        <taxon>Bacteroidota</taxon>
        <taxon>Sphingobacteriia</taxon>
        <taxon>Sphingobacteriales</taxon>
        <taxon>Sphingobacteriaceae</taxon>
        <taxon>Mucilaginibacter</taxon>
    </lineage>
</organism>
<protein>
    <recommendedName>
        <fullName evidence="4">YD repeat-containing protein</fullName>
    </recommendedName>
</protein>
<reference evidence="2 3" key="1">
    <citation type="submission" date="2024-09" db="EMBL/GenBank/DDBJ databases">
        <authorList>
            <person name="Sun Q."/>
            <person name="Mori K."/>
        </authorList>
    </citation>
    <scope>NUCLEOTIDE SEQUENCE [LARGE SCALE GENOMIC DNA]</scope>
    <source>
        <strain evidence="2 3">NCAIM B.02415</strain>
    </source>
</reference>
<evidence type="ECO:0008006" key="4">
    <source>
        <dbReference type="Google" id="ProtNLM"/>
    </source>
</evidence>
<evidence type="ECO:0000313" key="3">
    <source>
        <dbReference type="Proteomes" id="UP001589828"/>
    </source>
</evidence>
<comment type="caution">
    <text evidence="2">The sequence shown here is derived from an EMBL/GenBank/DDBJ whole genome shotgun (WGS) entry which is preliminary data.</text>
</comment>
<proteinExistence type="predicted"/>
<keyword evidence="1" id="KW-0472">Membrane</keyword>
<sequence>MTKPVFARLIIPVLLLFFGVLLLFSGCKKDAAKKQAGPACYDYMTIDSNMSFPEAAYANYYYYNSLHQLIRHVVTSGGAVAWSDTFAYDHGHVVKSWMSLGSNSFANYYTRNEYDYNDTLMNASRYYLGNKLIVHSAYTYDTKGRLASYAQYSDNTSLQTDGNYIDNLVYDDNDNLTELTDQYGNVKARYGNYDDKPNVNYRMPYDWAYDIFSYFNPFSKHNVGVQHFYIYNAYSGKTDTSNHTFTYTYANGKVATEIIDGSVLMKLSSLCK</sequence>
<accession>A0ABV6L429</accession>
<keyword evidence="3" id="KW-1185">Reference proteome</keyword>
<keyword evidence="1" id="KW-0812">Transmembrane</keyword>
<name>A0ABV6L429_9SPHI</name>
<dbReference type="EMBL" id="JBHLTS010000020">
    <property type="protein sequence ID" value="MFC0514219.1"/>
    <property type="molecule type" value="Genomic_DNA"/>
</dbReference>
<dbReference type="PROSITE" id="PS51257">
    <property type="entry name" value="PROKAR_LIPOPROTEIN"/>
    <property type="match status" value="1"/>
</dbReference>
<dbReference type="Proteomes" id="UP001589828">
    <property type="component" value="Unassembled WGS sequence"/>
</dbReference>